<comment type="caution">
    <text evidence="1">The sequence shown here is derived from an EMBL/GenBank/DDBJ whole genome shotgun (WGS) entry which is preliminary data.</text>
</comment>
<gene>
    <name evidence="1" type="ORF">FWK35_00011279</name>
</gene>
<dbReference type="EMBL" id="VUJU01002544">
    <property type="protein sequence ID" value="KAF0760903.1"/>
    <property type="molecule type" value="Genomic_DNA"/>
</dbReference>
<name>A0A6G0YSP0_APHCR</name>
<reference evidence="1 2" key="1">
    <citation type="submission" date="2019-08" db="EMBL/GenBank/DDBJ databases">
        <title>Whole genome of Aphis craccivora.</title>
        <authorList>
            <person name="Voronova N.V."/>
            <person name="Shulinski R.S."/>
            <person name="Bandarenka Y.V."/>
            <person name="Zhorov D.G."/>
            <person name="Warner D."/>
        </authorList>
    </citation>
    <scope>NUCLEOTIDE SEQUENCE [LARGE SCALE GENOMIC DNA]</scope>
    <source>
        <strain evidence="1">180601</strain>
        <tissue evidence="1">Whole Body</tissue>
    </source>
</reference>
<organism evidence="1 2">
    <name type="scientific">Aphis craccivora</name>
    <name type="common">Cowpea aphid</name>
    <dbReference type="NCBI Taxonomy" id="307492"/>
    <lineage>
        <taxon>Eukaryota</taxon>
        <taxon>Metazoa</taxon>
        <taxon>Ecdysozoa</taxon>
        <taxon>Arthropoda</taxon>
        <taxon>Hexapoda</taxon>
        <taxon>Insecta</taxon>
        <taxon>Pterygota</taxon>
        <taxon>Neoptera</taxon>
        <taxon>Paraneoptera</taxon>
        <taxon>Hemiptera</taxon>
        <taxon>Sternorrhyncha</taxon>
        <taxon>Aphidomorpha</taxon>
        <taxon>Aphidoidea</taxon>
        <taxon>Aphididae</taxon>
        <taxon>Aphidini</taxon>
        <taxon>Aphis</taxon>
        <taxon>Aphis</taxon>
    </lineage>
</organism>
<dbReference type="AlphaFoldDB" id="A0A6G0YSP0"/>
<proteinExistence type="predicted"/>
<sequence>MNRNFQIRFGDALSAKSNILAGVPQGAHTYSFQFSITFILLIILSLQTHEFLNEIISINSNPVIASFNLQNHLTLRRRLSKSIHTTFTICLSPCPEFKPSITFVKKFAITFSTILNLDCSSFSIKLSLINRYRYAISTTEQLMRNLWSINNSKKSQNVLKI</sequence>
<keyword evidence="2" id="KW-1185">Reference proteome</keyword>
<evidence type="ECO:0000313" key="1">
    <source>
        <dbReference type="EMBL" id="KAF0760903.1"/>
    </source>
</evidence>
<accession>A0A6G0YSP0</accession>
<evidence type="ECO:0000313" key="2">
    <source>
        <dbReference type="Proteomes" id="UP000478052"/>
    </source>
</evidence>
<protein>
    <submittedName>
        <fullName evidence="1">Uncharacterized protein</fullName>
    </submittedName>
</protein>
<dbReference type="Proteomes" id="UP000478052">
    <property type="component" value="Unassembled WGS sequence"/>
</dbReference>